<dbReference type="Proteomes" id="UP001052739">
    <property type="component" value="Unassembled WGS sequence"/>
</dbReference>
<evidence type="ECO:0000313" key="4">
    <source>
        <dbReference type="Proteomes" id="UP001052739"/>
    </source>
</evidence>
<dbReference type="SUPFAM" id="SSF55486">
    <property type="entry name" value="Metalloproteases ('zincins'), catalytic domain"/>
    <property type="match status" value="1"/>
</dbReference>
<evidence type="ECO:0000256" key="1">
    <source>
        <dbReference type="SAM" id="MobiDB-lite"/>
    </source>
</evidence>
<gene>
    <name evidence="3" type="ORF">Shyd_16670</name>
</gene>
<feature type="domain" description="Peptidase M4" evidence="2">
    <location>
        <begin position="92"/>
        <end position="173"/>
    </location>
</feature>
<accession>A0ABQ3P5J7</accession>
<feature type="compositionally biased region" description="Pro residues" evidence="1">
    <location>
        <begin position="37"/>
        <end position="52"/>
    </location>
</feature>
<organism evidence="3 4">
    <name type="scientific">Streptomyces hydrogenans</name>
    <dbReference type="NCBI Taxonomy" id="1873719"/>
    <lineage>
        <taxon>Bacteria</taxon>
        <taxon>Bacillati</taxon>
        <taxon>Actinomycetota</taxon>
        <taxon>Actinomycetes</taxon>
        <taxon>Kitasatosporales</taxon>
        <taxon>Streptomycetaceae</taxon>
        <taxon>Streptomyces</taxon>
    </lineage>
</organism>
<protein>
    <recommendedName>
        <fullName evidence="2">Peptidase M4 domain-containing protein</fullName>
    </recommendedName>
</protein>
<dbReference type="EMBL" id="BNDW01000005">
    <property type="protein sequence ID" value="GHI20296.1"/>
    <property type="molecule type" value="Genomic_DNA"/>
</dbReference>
<keyword evidence="4" id="KW-1185">Reference proteome</keyword>
<reference evidence="3" key="1">
    <citation type="submission" date="2024-05" db="EMBL/GenBank/DDBJ databases">
        <title>Whole genome shotgun sequence of Streptomyces hydrogenans NBRC 13475.</title>
        <authorList>
            <person name="Komaki H."/>
            <person name="Tamura T."/>
        </authorList>
    </citation>
    <scope>NUCLEOTIDE SEQUENCE</scope>
    <source>
        <strain evidence="3">NBRC 13475</strain>
    </source>
</reference>
<dbReference type="RefSeq" id="WP_226651504.1">
    <property type="nucleotide sequence ID" value="NZ_BNDW01000005.1"/>
</dbReference>
<evidence type="ECO:0000313" key="3">
    <source>
        <dbReference type="EMBL" id="GHI20296.1"/>
    </source>
</evidence>
<comment type="caution">
    <text evidence="3">The sequence shown here is derived from an EMBL/GenBank/DDBJ whole genome shotgun (WGS) entry which is preliminary data.</text>
</comment>
<proteinExistence type="predicted"/>
<feature type="region of interest" description="Disordered" evidence="1">
    <location>
        <begin position="27"/>
        <end position="106"/>
    </location>
</feature>
<dbReference type="Pfam" id="PF01447">
    <property type="entry name" value="Peptidase_M4"/>
    <property type="match status" value="1"/>
</dbReference>
<dbReference type="Gene3D" id="3.10.170.10">
    <property type="match status" value="1"/>
</dbReference>
<name>A0ABQ3P5J7_9ACTN</name>
<evidence type="ECO:0000259" key="2">
    <source>
        <dbReference type="Pfam" id="PF01447"/>
    </source>
</evidence>
<sequence length="175" mass="18429">MIVDATSGAALDQYELHQTVTAPAYGLSPSARSSIRGPPPDQQRLVHPPPTPAHRRTIIYDSYNSPQSNPEAGTARAPILTRPPTPGATAASSSRESAAVDASYGPGQDLGLLQDTHFNRSGIRNNGSGAPAYVHVDTGLLNAFYDDNCFCMFFGDGSSQNSNTPVTTLDVAATR</sequence>
<dbReference type="InterPro" id="IPR013856">
    <property type="entry name" value="Peptidase_M4_domain"/>
</dbReference>
<feature type="compositionally biased region" description="Low complexity" evidence="1">
    <location>
        <begin position="88"/>
        <end position="103"/>
    </location>
</feature>
<feature type="compositionally biased region" description="Polar residues" evidence="1">
    <location>
        <begin position="62"/>
        <end position="71"/>
    </location>
</feature>